<dbReference type="PRINTS" id="PR00109">
    <property type="entry name" value="TYRKINASE"/>
</dbReference>
<dbReference type="InterPro" id="IPR000719">
    <property type="entry name" value="Prot_kinase_dom"/>
</dbReference>
<dbReference type="PANTHER" id="PTHR44329">
    <property type="entry name" value="SERINE/THREONINE-PROTEIN KINASE TNNI3K-RELATED"/>
    <property type="match status" value="1"/>
</dbReference>
<keyword evidence="1" id="KW-0067">ATP-binding</keyword>
<evidence type="ECO:0000256" key="1">
    <source>
        <dbReference type="PROSITE-ProRule" id="PRU10141"/>
    </source>
</evidence>
<dbReference type="InterPro" id="IPR011009">
    <property type="entry name" value="Kinase-like_dom_sf"/>
</dbReference>
<keyword evidence="1" id="KW-0547">Nucleotide-binding</keyword>
<dbReference type="CDD" id="cd21037">
    <property type="entry name" value="MLKL_NTD"/>
    <property type="match status" value="2"/>
</dbReference>
<sequence>MNEDPAIDDGQESQTKVFDNYEKIFESTATDVVAVESESESKILSLLREVTKKYGEMVEKCRMVEHNKEVCDLLSKIEKTDMALSNLRIHKRKNTNYFSEQNYTNLCKLIAVIDTIHENVVEISKNHKVEINKNINNEFDNTIQLLDLKLEEPFSNFLPRVKEVNFLPLIREVIKIHNEIIEVYQAAQYNKKTCWSVMKRVEIADIALRNLRDNRKENSKCFSRDNYINLRKLINVIEKLRKFVIEISQLKGYRDYIQSKKNIEEIFEHLNEEFNSIIQFLNFFSSPTDVPICAGMETASKVEVLFTSFLPLIGEVNKLYNEINEIFNTAQYNKISCEAMLGRVEMANIAVNNLKIRNLEFFSKKNFNNFRNLVTVIGEIRQFLAEISQSKGSYRKYVQAKDVQEKFSNLKDEFETAIRLLQFFLVIYFNARDDDEKMIKADIEEEWIKKKINDEDIRYFEYSEFNDIEEIGKGGFGVVNKAVTNDGMQVALKGLIKKNTSGIEEEHIKKFVNELKLVRMVDFHQNVNSFLGIAKDDIGNYVMVLEYANEGNLRDYLLNEKWRYLRKKDSSEWKDKINMALDITRGLKCLHSKDIIHRDLHSKNILVNNGRLLIADFGLSKQLIEVSSSSLANRMGMIEYIEPQVYKDINYIRDKRSDIYSLGVLFWEITSGRPPFYNRDDQSIFALCHHICSGHREESIEGTPLEYQQLYEKCWDGNPESRPDINQVYDEILSQFNANNTNHTNEQYFVIPGCESYSYPSIQSGQSDYHLSDSIS</sequence>
<dbReference type="PROSITE" id="PS50011">
    <property type="entry name" value="PROTEIN_KINASE_DOM"/>
    <property type="match status" value="1"/>
</dbReference>
<dbReference type="PROSITE" id="PS00107">
    <property type="entry name" value="PROTEIN_KINASE_ATP"/>
    <property type="match status" value="1"/>
</dbReference>
<dbReference type="Gene3D" id="1.10.510.10">
    <property type="entry name" value="Transferase(Phosphotransferase) domain 1"/>
    <property type="match status" value="1"/>
</dbReference>
<dbReference type="GO" id="GO:0004674">
    <property type="term" value="F:protein serine/threonine kinase activity"/>
    <property type="evidence" value="ECO:0007669"/>
    <property type="project" value="TreeGrafter"/>
</dbReference>
<evidence type="ECO:0000313" key="3">
    <source>
        <dbReference type="EMBL" id="GBC03165.1"/>
    </source>
</evidence>
<dbReference type="EMBL" id="BEXD01003871">
    <property type="protein sequence ID" value="GBC03165.1"/>
    <property type="molecule type" value="Genomic_DNA"/>
</dbReference>
<feature type="domain" description="Protein kinase" evidence="2">
    <location>
        <begin position="465"/>
        <end position="737"/>
    </location>
</feature>
<dbReference type="Pfam" id="PF07714">
    <property type="entry name" value="PK_Tyr_Ser-Thr"/>
    <property type="match status" value="1"/>
</dbReference>
<dbReference type="Gene3D" id="1.20.930.20">
    <property type="entry name" value="Adaptor protein Cbl, N-terminal domain"/>
    <property type="match status" value="2"/>
</dbReference>
<evidence type="ECO:0000313" key="4">
    <source>
        <dbReference type="Proteomes" id="UP000247702"/>
    </source>
</evidence>
<gene>
    <name evidence="3" type="ORF">RclHR1_00500013</name>
</gene>
<keyword evidence="4" id="KW-1185">Reference proteome</keyword>
<dbReference type="Proteomes" id="UP000247702">
    <property type="component" value="Unassembled WGS sequence"/>
</dbReference>
<protein>
    <recommendedName>
        <fullName evidence="2">Protein kinase domain-containing protein</fullName>
    </recommendedName>
</protein>
<dbReference type="InterPro" id="IPR036537">
    <property type="entry name" value="Adaptor_Cbl_N_dom_sf"/>
</dbReference>
<proteinExistence type="predicted"/>
<name>A0A2Z6RXM7_9GLOM</name>
<dbReference type="InterPro" id="IPR059179">
    <property type="entry name" value="MLKL-like_MCAfunc"/>
</dbReference>
<dbReference type="InterPro" id="IPR051681">
    <property type="entry name" value="Ser/Thr_Kinases-Pseudokinases"/>
</dbReference>
<dbReference type="InterPro" id="IPR001245">
    <property type="entry name" value="Ser-Thr/Tyr_kinase_cat_dom"/>
</dbReference>
<comment type="caution">
    <text evidence="3">The sequence shown here is derived from an EMBL/GenBank/DDBJ whole genome shotgun (WGS) entry which is preliminary data.</text>
</comment>
<dbReference type="SUPFAM" id="SSF56112">
    <property type="entry name" value="Protein kinase-like (PK-like)"/>
    <property type="match status" value="1"/>
</dbReference>
<dbReference type="AlphaFoldDB" id="A0A2Z6RXM7"/>
<dbReference type="GO" id="GO:0007166">
    <property type="term" value="P:cell surface receptor signaling pathway"/>
    <property type="evidence" value="ECO:0007669"/>
    <property type="project" value="InterPro"/>
</dbReference>
<accession>A0A2Z6RXM7</accession>
<reference evidence="3 4" key="1">
    <citation type="submission" date="2017-11" db="EMBL/GenBank/DDBJ databases">
        <title>The genome of Rhizophagus clarus HR1 reveals common genetic basis of auxotrophy among arbuscular mycorrhizal fungi.</title>
        <authorList>
            <person name="Kobayashi Y."/>
        </authorList>
    </citation>
    <scope>NUCLEOTIDE SEQUENCE [LARGE SCALE GENOMIC DNA]</scope>
    <source>
        <strain evidence="3 4">HR1</strain>
    </source>
</reference>
<organism evidence="3 4">
    <name type="scientific">Rhizophagus clarus</name>
    <dbReference type="NCBI Taxonomy" id="94130"/>
    <lineage>
        <taxon>Eukaryota</taxon>
        <taxon>Fungi</taxon>
        <taxon>Fungi incertae sedis</taxon>
        <taxon>Mucoromycota</taxon>
        <taxon>Glomeromycotina</taxon>
        <taxon>Glomeromycetes</taxon>
        <taxon>Glomerales</taxon>
        <taxon>Glomeraceae</taxon>
        <taxon>Rhizophagus</taxon>
    </lineage>
</organism>
<feature type="binding site" evidence="1">
    <location>
        <position position="498"/>
    </location>
    <ligand>
        <name>ATP</name>
        <dbReference type="ChEBI" id="CHEBI:30616"/>
    </ligand>
</feature>
<evidence type="ECO:0000259" key="2">
    <source>
        <dbReference type="PROSITE" id="PS50011"/>
    </source>
</evidence>
<dbReference type="InterPro" id="IPR017441">
    <property type="entry name" value="Protein_kinase_ATP_BS"/>
</dbReference>
<dbReference type="GO" id="GO:0005524">
    <property type="term" value="F:ATP binding"/>
    <property type="evidence" value="ECO:0007669"/>
    <property type="project" value="UniProtKB-UniRule"/>
</dbReference>